<dbReference type="Proteomes" id="UP000307874">
    <property type="component" value="Unassembled WGS sequence"/>
</dbReference>
<feature type="transmembrane region" description="Helical" evidence="1">
    <location>
        <begin position="37"/>
        <end position="56"/>
    </location>
</feature>
<evidence type="ECO:0000313" key="3">
    <source>
        <dbReference type="Proteomes" id="UP000307874"/>
    </source>
</evidence>
<feature type="transmembrane region" description="Helical" evidence="1">
    <location>
        <begin position="62"/>
        <end position="88"/>
    </location>
</feature>
<keyword evidence="3" id="KW-1185">Reference proteome</keyword>
<proteinExistence type="predicted"/>
<name>A0A5C4JPV8_9HYPH</name>
<evidence type="ECO:0000256" key="1">
    <source>
        <dbReference type="SAM" id="Phobius"/>
    </source>
</evidence>
<dbReference type="AlphaFoldDB" id="A0A5C4JPV8"/>
<comment type="caution">
    <text evidence="2">The sequence shown here is derived from an EMBL/GenBank/DDBJ whole genome shotgun (WGS) entry which is preliminary data.</text>
</comment>
<accession>A0A5C4JPV8</accession>
<organism evidence="2 3">
    <name type="scientific">Martelella lutilitoris</name>
    <dbReference type="NCBI Taxonomy" id="2583532"/>
    <lineage>
        <taxon>Bacteria</taxon>
        <taxon>Pseudomonadati</taxon>
        <taxon>Pseudomonadota</taxon>
        <taxon>Alphaproteobacteria</taxon>
        <taxon>Hyphomicrobiales</taxon>
        <taxon>Aurantimonadaceae</taxon>
        <taxon>Martelella</taxon>
    </lineage>
</organism>
<reference evidence="2 3" key="1">
    <citation type="submission" date="2019-06" db="EMBL/GenBank/DDBJ databases">
        <title>Martelella lutilitoris sp. nov., isolated from a tidal mudflat.</title>
        <authorList>
            <person name="Kim Y.-J."/>
        </authorList>
    </citation>
    <scope>NUCLEOTIDE SEQUENCE [LARGE SCALE GENOMIC DNA]</scope>
    <source>
        <strain evidence="2 3">GH2-6</strain>
    </source>
</reference>
<keyword evidence="1" id="KW-1133">Transmembrane helix</keyword>
<dbReference type="RefSeq" id="WP_138749145.1">
    <property type="nucleotide sequence ID" value="NZ_VCLB01000007.1"/>
</dbReference>
<dbReference type="EMBL" id="VCLB01000007">
    <property type="protein sequence ID" value="TNB47317.1"/>
    <property type="molecule type" value="Genomic_DNA"/>
</dbReference>
<keyword evidence="1" id="KW-0812">Transmembrane</keyword>
<evidence type="ECO:0000313" key="2">
    <source>
        <dbReference type="EMBL" id="TNB47317.1"/>
    </source>
</evidence>
<keyword evidence="1" id="KW-0472">Membrane</keyword>
<feature type="transmembrane region" description="Helical" evidence="1">
    <location>
        <begin position="161"/>
        <end position="179"/>
    </location>
</feature>
<dbReference type="OrthoDB" id="5197449at2"/>
<sequence length="239" mass="27021">MYSVRKIGKDASAKHWIEIWKKTVDVQQHFNDIELRIRNYAVIVVGALLGLGGYALRLNIGILLFGAEVSVSGIIVLASILPIFAFYFMDRFWYHRLLVGSVNAGVIIERKLKRIGYSVSLGTEISSASPFRWRFWGKNTGTTPWYKFPLREMHTKDKMDLFYLSMIAAVLVIGVTLLFSPPERFEKPEVEKEEQLVRTELQSDSLNSYCAATPVPPPCIPPKNPYKPLIQRSGLQAGG</sequence>
<protein>
    <submittedName>
        <fullName evidence="2">Uncharacterized protein</fullName>
    </submittedName>
</protein>
<gene>
    <name evidence="2" type="ORF">FF124_14200</name>
</gene>